<dbReference type="EMBL" id="BAAFGK010000004">
    <property type="protein sequence ID" value="GAB0057979.1"/>
    <property type="molecule type" value="Genomic_DNA"/>
</dbReference>
<name>A0ABQ0CAR5_9PROT</name>
<dbReference type="SUPFAM" id="SSF52540">
    <property type="entry name" value="P-loop containing nucleoside triphosphate hydrolases"/>
    <property type="match status" value="1"/>
</dbReference>
<dbReference type="Gene3D" id="3.40.50.300">
    <property type="entry name" value="P-loop containing nucleotide triphosphate hydrolases"/>
    <property type="match status" value="1"/>
</dbReference>
<gene>
    <name evidence="4" type="ORF">SIID45300_02314</name>
</gene>
<accession>A0ABQ0CAR5</accession>
<evidence type="ECO:0000256" key="1">
    <source>
        <dbReference type="ARBA" id="ARBA00005771"/>
    </source>
</evidence>
<dbReference type="RefSeq" id="WP_420905661.1">
    <property type="nucleotide sequence ID" value="NZ_BAAFGK010000004.1"/>
</dbReference>
<dbReference type="InterPro" id="IPR000863">
    <property type="entry name" value="Sulfotransferase_dom"/>
</dbReference>
<protein>
    <recommendedName>
        <fullName evidence="3">Sulfotransferase domain-containing protein</fullName>
    </recommendedName>
</protein>
<dbReference type="PANTHER" id="PTHR11783">
    <property type="entry name" value="SULFOTRANSFERASE SULT"/>
    <property type="match status" value="1"/>
</dbReference>
<reference evidence="4 5" key="1">
    <citation type="submission" date="2024-09" db="EMBL/GenBank/DDBJ databases">
        <title>Draft genome sequence of Candidatus Magnetaquicoccaceae bacterium FCR-1.</title>
        <authorList>
            <person name="Shimoshige H."/>
            <person name="Shimamura S."/>
            <person name="Taoka A."/>
            <person name="Kobayashi H."/>
            <person name="Maekawa T."/>
        </authorList>
    </citation>
    <scope>NUCLEOTIDE SEQUENCE [LARGE SCALE GENOMIC DNA]</scope>
    <source>
        <strain evidence="4 5">FCR-1</strain>
    </source>
</reference>
<keyword evidence="2" id="KW-0808">Transferase</keyword>
<dbReference type="InterPro" id="IPR027417">
    <property type="entry name" value="P-loop_NTPase"/>
</dbReference>
<dbReference type="Proteomes" id="UP001628193">
    <property type="component" value="Unassembled WGS sequence"/>
</dbReference>
<organism evidence="4 5">
    <name type="scientific">Candidatus Magnetaquiglobus chichijimensis</name>
    <dbReference type="NCBI Taxonomy" id="3141448"/>
    <lineage>
        <taxon>Bacteria</taxon>
        <taxon>Pseudomonadati</taxon>
        <taxon>Pseudomonadota</taxon>
        <taxon>Magnetococcia</taxon>
        <taxon>Magnetococcales</taxon>
        <taxon>Candidatus Magnetaquicoccaceae</taxon>
        <taxon>Candidatus Magnetaquiglobus</taxon>
    </lineage>
</organism>
<dbReference type="Pfam" id="PF00685">
    <property type="entry name" value="Sulfotransfer_1"/>
    <property type="match status" value="1"/>
</dbReference>
<evidence type="ECO:0000313" key="4">
    <source>
        <dbReference type="EMBL" id="GAB0057979.1"/>
    </source>
</evidence>
<sequence>MNTLFQRTANRLIGGVSGALRGLAELLETVAVQIDLKRTVAYELEDRPDDIFVVTYPRSGTTLTQMMLYQMTTDGNMDFQHIGMVVPWFERRIMSNPQAAMDYFNAMPSPRVFKCHLAYADTPKKRGKYIYVMRDGQDVLVSYFHFYRSHLSFRGSFEEFFERFMRGEVQFQSWFDHVRGWWEHREDPNVLFLRYEAVIADLPGTVRRVAEFCGLSLDPERIPVIAERCGFAFMKKHEPQFDHTTGLALDRGYQLSSFIRQGKSGQGDLLMTPAQKERFQARFQRDLAGMGSDRPS</sequence>
<evidence type="ECO:0000259" key="3">
    <source>
        <dbReference type="Pfam" id="PF00685"/>
    </source>
</evidence>
<evidence type="ECO:0000256" key="2">
    <source>
        <dbReference type="ARBA" id="ARBA00022679"/>
    </source>
</evidence>
<proteinExistence type="inferred from homology"/>
<comment type="similarity">
    <text evidence="1">Belongs to the sulfotransferase 1 family.</text>
</comment>
<evidence type="ECO:0000313" key="5">
    <source>
        <dbReference type="Proteomes" id="UP001628193"/>
    </source>
</evidence>
<keyword evidence="5" id="KW-1185">Reference proteome</keyword>
<feature type="domain" description="Sulfotransferase" evidence="3">
    <location>
        <begin position="48"/>
        <end position="291"/>
    </location>
</feature>
<comment type="caution">
    <text evidence="4">The sequence shown here is derived from an EMBL/GenBank/DDBJ whole genome shotgun (WGS) entry which is preliminary data.</text>
</comment>